<dbReference type="EMBL" id="HACM01004411">
    <property type="protein sequence ID" value="CRZ04853.1"/>
    <property type="molecule type" value="Transcribed_RNA"/>
</dbReference>
<reference evidence="1" key="1">
    <citation type="submission" date="2015-04" db="EMBL/GenBank/DDBJ databases">
        <title>The genome sequence of the plant pathogenic Rhizarian Plasmodiophora brassicae reveals insights in its biotrophic life cycle and the origin of chitin synthesis.</title>
        <authorList>
            <person name="Schwelm A."/>
            <person name="Fogelqvist J."/>
            <person name="Knaust A."/>
            <person name="Julke S."/>
            <person name="Lilja T."/>
            <person name="Dhandapani V."/>
            <person name="Bonilla-Rosso G."/>
            <person name="Karlsson M."/>
            <person name="Shevchenko A."/>
            <person name="Choi S.R."/>
            <person name="Kim H.G."/>
            <person name="Park J.Y."/>
            <person name="Lim Y.P."/>
            <person name="Ludwig-Muller J."/>
            <person name="Dixelius C."/>
        </authorList>
    </citation>
    <scope>NUCLEOTIDE SEQUENCE</scope>
    <source>
        <tissue evidence="1">Potato root galls</tissue>
    </source>
</reference>
<dbReference type="EMBL" id="HACM01004412">
    <property type="protein sequence ID" value="CRZ04854.1"/>
    <property type="molecule type" value="Transcribed_RNA"/>
</dbReference>
<evidence type="ECO:0000313" key="1">
    <source>
        <dbReference type="EMBL" id="CRZ04853.1"/>
    </source>
</evidence>
<protein>
    <submittedName>
        <fullName evidence="1">Uncharacterized protein</fullName>
    </submittedName>
</protein>
<sequence>MHWTLLFCMINFQVKMPQRQIARKRGNLLLVILSPQTQPVLQRKSHLTQNLLKVQDPRAAGQVRGEKIQATAKTGNRLQVCKIIIICSFFKRNVLYSYVYQPGQWLKFFKHKGRFATCYPINFREQTLHQLYLLFGESKDAVLLFDLVEVNRILLALRKGMGDFVPAHSLSLSLHTTKRPLYADKIVAFGVLCS</sequence>
<accession>A0A0H5QS57</accession>
<dbReference type="AlphaFoldDB" id="A0A0H5QS57"/>
<organism evidence="1">
    <name type="scientific">Spongospora subterranea</name>
    <dbReference type="NCBI Taxonomy" id="70186"/>
    <lineage>
        <taxon>Eukaryota</taxon>
        <taxon>Sar</taxon>
        <taxon>Rhizaria</taxon>
        <taxon>Endomyxa</taxon>
        <taxon>Phytomyxea</taxon>
        <taxon>Plasmodiophorida</taxon>
        <taxon>Plasmodiophoridae</taxon>
        <taxon>Spongospora</taxon>
    </lineage>
</organism>
<proteinExistence type="predicted"/>
<name>A0A0H5QS57_9EUKA</name>